<evidence type="ECO:0000313" key="5">
    <source>
        <dbReference type="EMBL" id="TPX32109.1"/>
    </source>
</evidence>
<comment type="caution">
    <text evidence="5">The sequence shown here is derived from an EMBL/GenBank/DDBJ whole genome shotgun (WGS) entry which is preliminary data.</text>
</comment>
<evidence type="ECO:0000256" key="3">
    <source>
        <dbReference type="ARBA" id="ARBA00023002"/>
    </source>
</evidence>
<dbReference type="RefSeq" id="XP_031023371.1">
    <property type="nucleotide sequence ID" value="XM_031170620.1"/>
</dbReference>
<dbReference type="AlphaFoldDB" id="A0A507BZ14"/>
<dbReference type="Gene3D" id="3.40.50.720">
    <property type="entry name" value="NAD(P)-binding Rossmann-like Domain"/>
    <property type="match status" value="1"/>
</dbReference>
<dbReference type="Pfam" id="PF00106">
    <property type="entry name" value="adh_short"/>
    <property type="match status" value="1"/>
</dbReference>
<evidence type="ECO:0008006" key="7">
    <source>
        <dbReference type="Google" id="ProtNLM"/>
    </source>
</evidence>
<dbReference type="InterPro" id="IPR036291">
    <property type="entry name" value="NAD(P)-bd_dom_sf"/>
</dbReference>
<keyword evidence="3" id="KW-0560">Oxidoreductase</keyword>
<evidence type="ECO:0000256" key="2">
    <source>
        <dbReference type="ARBA" id="ARBA00022857"/>
    </source>
</evidence>
<dbReference type="PROSITE" id="PS00061">
    <property type="entry name" value="ADH_SHORT"/>
    <property type="match status" value="1"/>
</dbReference>
<dbReference type="PRINTS" id="PR00081">
    <property type="entry name" value="GDHRDH"/>
</dbReference>
<evidence type="ECO:0000313" key="6">
    <source>
        <dbReference type="Proteomes" id="UP000319731"/>
    </source>
</evidence>
<keyword evidence="2" id="KW-0521">NADP</keyword>
<dbReference type="SUPFAM" id="SSF51735">
    <property type="entry name" value="NAD(P)-binding Rossmann-fold domains"/>
    <property type="match status" value="1"/>
</dbReference>
<dbReference type="STRING" id="1806994.A0A507BZ14"/>
<name>A0A507BZ14_9FUNG</name>
<dbReference type="OrthoDB" id="1933717at2759"/>
<dbReference type="InterPro" id="IPR002347">
    <property type="entry name" value="SDR_fam"/>
</dbReference>
<dbReference type="PRINTS" id="PR00080">
    <property type="entry name" value="SDRFAMILY"/>
</dbReference>
<evidence type="ECO:0000256" key="1">
    <source>
        <dbReference type="ARBA" id="ARBA00006484"/>
    </source>
</evidence>
<dbReference type="InterPro" id="IPR020904">
    <property type="entry name" value="Sc_DH/Rdtase_CS"/>
</dbReference>
<gene>
    <name evidence="5" type="ORF">SmJEL517_g04692</name>
</gene>
<accession>A0A507BZ14</accession>
<organism evidence="5 6">
    <name type="scientific">Synchytrium microbalum</name>
    <dbReference type="NCBI Taxonomy" id="1806994"/>
    <lineage>
        <taxon>Eukaryota</taxon>
        <taxon>Fungi</taxon>
        <taxon>Fungi incertae sedis</taxon>
        <taxon>Chytridiomycota</taxon>
        <taxon>Chytridiomycota incertae sedis</taxon>
        <taxon>Chytridiomycetes</taxon>
        <taxon>Synchytriales</taxon>
        <taxon>Synchytriaceae</taxon>
        <taxon>Synchytrium</taxon>
    </lineage>
</organism>
<sequence length="388" mass="41776">MGNFYLTPEGLPSTLSPKAIALLKGLHSIPPHALRRVLEDLFRRFSPDARSATLDILLSDSSSSAQKILNEMGALSDAALEDGLATLRWRGMQTPTLFRAENEITRSMADRVEEELFRDLVEDMRRFPRSSGEVVYSSSPLSATHSPTIGLGSPQTPPPRNLAVFRLSPTATTVSRGRRAENLHETASSCVNSTLVVPGNVTKEDYIIDLFQQAASKYGKIDMVFCNAGTGAPPVNIEDLTLEQWQTVVDTNLTATFLCTREATRHMKKTGGGRIINNGSVSAYAPRPNSSPYTATKHAVLGLTKCTALDGRRNNIACTQIDIGNASTEMTARMAGGVPQANGTITVEPTMNVDNVGDAIVFIANLPPGANVLNMTIMATNMPFVGRG</sequence>
<proteinExistence type="inferred from homology"/>
<reference evidence="5 6" key="1">
    <citation type="journal article" date="2019" name="Sci. Rep.">
        <title>Comparative genomics of chytrid fungi reveal insights into the obligate biotrophic and pathogenic lifestyle of Synchytrium endobioticum.</title>
        <authorList>
            <person name="van de Vossenberg B.T.L.H."/>
            <person name="Warris S."/>
            <person name="Nguyen H.D.T."/>
            <person name="van Gent-Pelzer M.P.E."/>
            <person name="Joly D.L."/>
            <person name="van de Geest H.C."/>
            <person name="Bonants P.J.M."/>
            <person name="Smith D.S."/>
            <person name="Levesque C.A."/>
            <person name="van der Lee T.A.J."/>
        </authorList>
    </citation>
    <scope>NUCLEOTIDE SEQUENCE [LARGE SCALE GENOMIC DNA]</scope>
    <source>
        <strain evidence="5 6">JEL517</strain>
    </source>
</reference>
<dbReference type="EMBL" id="QEAO01000034">
    <property type="protein sequence ID" value="TPX32109.1"/>
    <property type="molecule type" value="Genomic_DNA"/>
</dbReference>
<dbReference type="PANTHER" id="PTHR43669:SF3">
    <property type="entry name" value="ALCOHOL DEHYDROGENASE, PUTATIVE (AFU_ORTHOLOGUE AFUA_3G03445)-RELATED"/>
    <property type="match status" value="1"/>
</dbReference>
<dbReference type="PANTHER" id="PTHR43669">
    <property type="entry name" value="5-KETO-D-GLUCONATE 5-REDUCTASE"/>
    <property type="match status" value="1"/>
</dbReference>
<comment type="similarity">
    <text evidence="1 4">Belongs to the short-chain dehydrogenases/reductases (SDR) family.</text>
</comment>
<protein>
    <recommendedName>
        <fullName evidence="7">3-oxoacyl-[acyl-carrier protein] reductase</fullName>
    </recommendedName>
</protein>
<evidence type="ECO:0000256" key="4">
    <source>
        <dbReference type="RuleBase" id="RU000363"/>
    </source>
</evidence>
<dbReference type="GeneID" id="42005917"/>
<dbReference type="Proteomes" id="UP000319731">
    <property type="component" value="Unassembled WGS sequence"/>
</dbReference>
<dbReference type="CDD" id="cd05233">
    <property type="entry name" value="SDR_c"/>
    <property type="match status" value="1"/>
</dbReference>
<keyword evidence="6" id="KW-1185">Reference proteome</keyword>
<dbReference type="GO" id="GO:0016491">
    <property type="term" value="F:oxidoreductase activity"/>
    <property type="evidence" value="ECO:0007669"/>
    <property type="project" value="UniProtKB-KW"/>
</dbReference>